<dbReference type="InterPro" id="IPR011890">
    <property type="entry name" value="SMC_prok"/>
</dbReference>
<gene>
    <name evidence="7" type="primary">smc</name>
    <name evidence="9" type="ORF">SAMN04487884_102200</name>
</gene>
<evidence type="ECO:0000256" key="1">
    <source>
        <dbReference type="ARBA" id="ARBA00004496"/>
    </source>
</evidence>
<sequence>MYCLLKEDMYLKSIEIHGFKSFANRIKLDFHNGITGIVGPNGSGKSNVADAVRWVLGEQRARQLRGGSMQDVIFSGTELRKPLGFAYVSITLDNSDHALSIDFEEVTVSRRLYRSGESEYMINNSPCRLKDINELFYDTGIGKEGYSIIGQGQIDQILSSKPEDRRNLFDEAAGIVKFKLRKETAIKKLEDEKLNLTRITDILTELEKQLEPLEKQSEVAKIYLKNKERLKTLDVNIFLMDNERLKGLLEDASEKLSIAEKDLEEVGTRYDQARIDYDQAQARLDEIEKEIEEARNEMTSSSVLKEKLEGQLALLKEQIRSVTAGSEHFKVRKSEIEAEIAKAREEKEKVLTTKNGVDEEVSSLEAKKKAASDRYNEIQDREQLLTRQIEENNTKIINTINERANIKSRQSSLSTMKEQISIRKAELTSRLVQASSDEDKKEARMKELRDTFEAVNEEIRVLTDEQKQGEDRLAKIKEILTGSDEKIRQARTLAMQQKSKLDALANLTERYEGYGGAVKRVMEQKDNTPGVIGVVADIIKTDKKYETAIETALGGSIQNVVTKDEPTAKKMISYLKDTKGGRATFLPLTALKNQQDFRNKDALSEKGAIGLADGLVRIDDEYRAVAVNLLGRVLVVDNMDNATTIARKYGYSIRMVTLEGELLMPGGAISGGAFKNSSNLLGRRREMEDLEKDVNAKLEEASKLEEEVAAVREERNALRASLETTRLKLQNKFIEQNTARLNVVREEEKQKEEATSFESLKTESLDIENQVADIERQESETRQKLDESIQTEKDCQKAVEDLGRELSELSETEEEAASEVSRWEMEIAKVSQRLEFQQENLSRIDEEIITRQKDLDEVLEHIESSESELEHKNAEIVEIGKTMEASATSSKENKEKLEKIQHTREEISSRQKSFFEVREKLAESKSSLDREVNRLTSQKEKLDSQIEGLINYMWDEYEITLSQASLMKDPELNDATAMKKEIGQLKNAIRELGDVNVNAIEDYKNVSERYTFLRTQHDDLVVAEEQLRVIIADLDESMRNQFREQFKLISEQFDKVFKEMFGGGHGTLEIDDSVDILEAGIKIIAQPPGKKLVNMNMMSGGEKALTAIALLFAIQNLKPSPFCLLDEIEAALDENNVVRFAKYLHKLKDTQFIVITHRRGTMESADRLYGITMQEKGVSALVSVNLIDKELTN</sequence>
<name>A0A1H9LV39_BUTFI</name>
<dbReference type="GO" id="GO:0007059">
    <property type="term" value="P:chromosome segregation"/>
    <property type="evidence" value="ECO:0007669"/>
    <property type="project" value="UniProtKB-UniRule"/>
</dbReference>
<reference evidence="9 10" key="1">
    <citation type="submission" date="2016-10" db="EMBL/GenBank/DDBJ databases">
        <authorList>
            <person name="de Groot N.N."/>
        </authorList>
    </citation>
    <scope>NUCLEOTIDE SEQUENCE [LARGE SCALE GENOMIC DNA]</scope>
    <source>
        <strain evidence="9 10">AR40</strain>
    </source>
</reference>
<comment type="subunit">
    <text evidence="7">Homodimer.</text>
</comment>
<keyword evidence="2 7" id="KW-0963">Cytoplasm</keyword>
<comment type="function">
    <text evidence="7">Required for chromosome condensation and partitioning.</text>
</comment>
<dbReference type="PANTHER" id="PTHR43977">
    <property type="entry name" value="STRUCTURAL MAINTENANCE OF CHROMOSOMES PROTEIN 3"/>
    <property type="match status" value="1"/>
</dbReference>
<feature type="coiled-coil region" evidence="7">
    <location>
        <begin position="684"/>
        <end position="721"/>
    </location>
</feature>
<dbReference type="GO" id="GO:0007062">
    <property type="term" value="P:sister chromatid cohesion"/>
    <property type="evidence" value="ECO:0007669"/>
    <property type="project" value="InterPro"/>
</dbReference>
<dbReference type="Pfam" id="PF02463">
    <property type="entry name" value="SMC_N"/>
    <property type="match status" value="1"/>
</dbReference>
<dbReference type="FunFam" id="3.40.50.300:FF:000984">
    <property type="entry name" value="Chromosome partition protein Smc"/>
    <property type="match status" value="1"/>
</dbReference>
<dbReference type="FunFam" id="3.40.50.300:FF:000901">
    <property type="entry name" value="Chromosome partition protein Smc"/>
    <property type="match status" value="1"/>
</dbReference>
<dbReference type="CDD" id="cd03278">
    <property type="entry name" value="ABC_SMC_barmotin"/>
    <property type="match status" value="2"/>
</dbReference>
<dbReference type="GO" id="GO:0016887">
    <property type="term" value="F:ATP hydrolysis activity"/>
    <property type="evidence" value="ECO:0007669"/>
    <property type="project" value="InterPro"/>
</dbReference>
<keyword evidence="3 7" id="KW-0547">Nucleotide-binding</keyword>
<evidence type="ECO:0000313" key="10">
    <source>
        <dbReference type="Proteomes" id="UP000182584"/>
    </source>
</evidence>
<feature type="binding site" evidence="7">
    <location>
        <begin position="40"/>
        <end position="47"/>
    </location>
    <ligand>
        <name>ATP</name>
        <dbReference type="ChEBI" id="CHEBI:30616"/>
    </ligand>
</feature>
<dbReference type="GO" id="GO:0005694">
    <property type="term" value="C:chromosome"/>
    <property type="evidence" value="ECO:0007669"/>
    <property type="project" value="InterPro"/>
</dbReference>
<dbReference type="GO" id="GO:0005524">
    <property type="term" value="F:ATP binding"/>
    <property type="evidence" value="ECO:0007669"/>
    <property type="project" value="UniProtKB-UniRule"/>
</dbReference>
<dbReference type="InterPro" id="IPR010935">
    <property type="entry name" value="SMC_hinge"/>
</dbReference>
<evidence type="ECO:0000313" key="9">
    <source>
        <dbReference type="EMBL" id="SER15218.1"/>
    </source>
</evidence>
<keyword evidence="5 7" id="KW-0175">Coiled coil</keyword>
<evidence type="ECO:0000256" key="5">
    <source>
        <dbReference type="ARBA" id="ARBA00023054"/>
    </source>
</evidence>
<dbReference type="SUPFAM" id="SSF52540">
    <property type="entry name" value="P-loop containing nucleoside triphosphate hydrolases"/>
    <property type="match status" value="1"/>
</dbReference>
<dbReference type="InterPro" id="IPR027417">
    <property type="entry name" value="P-loop_NTPase"/>
</dbReference>
<dbReference type="GO" id="GO:0006260">
    <property type="term" value="P:DNA replication"/>
    <property type="evidence" value="ECO:0007669"/>
    <property type="project" value="UniProtKB-UniRule"/>
</dbReference>
<feature type="coiled-coil region" evidence="7">
    <location>
        <begin position="189"/>
        <end position="216"/>
    </location>
</feature>
<protein>
    <recommendedName>
        <fullName evidence="7">Chromosome partition protein Smc</fullName>
    </recommendedName>
</protein>
<dbReference type="Proteomes" id="UP000182584">
    <property type="component" value="Unassembled WGS sequence"/>
</dbReference>
<dbReference type="SMART" id="SM00968">
    <property type="entry name" value="SMC_hinge"/>
    <property type="match status" value="1"/>
</dbReference>
<feature type="coiled-coil region" evidence="7">
    <location>
        <begin position="918"/>
        <end position="945"/>
    </location>
</feature>
<evidence type="ECO:0000259" key="8">
    <source>
        <dbReference type="SMART" id="SM00968"/>
    </source>
</evidence>
<keyword evidence="6 7" id="KW-0238">DNA-binding</keyword>
<dbReference type="Gene3D" id="3.30.70.1620">
    <property type="match status" value="1"/>
</dbReference>
<evidence type="ECO:0000256" key="6">
    <source>
        <dbReference type="ARBA" id="ARBA00023125"/>
    </source>
</evidence>
<feature type="coiled-coil region" evidence="7">
    <location>
        <begin position="431"/>
        <end position="465"/>
    </location>
</feature>
<evidence type="ECO:0000256" key="7">
    <source>
        <dbReference type="HAMAP-Rule" id="MF_01894"/>
    </source>
</evidence>
<accession>A0A1H9LV39</accession>
<proteinExistence type="inferred from homology"/>
<evidence type="ECO:0000256" key="2">
    <source>
        <dbReference type="ARBA" id="ARBA00022490"/>
    </source>
</evidence>
<dbReference type="Pfam" id="PF06470">
    <property type="entry name" value="SMC_hinge"/>
    <property type="match status" value="1"/>
</dbReference>
<feature type="coiled-coil region" evidence="7">
    <location>
        <begin position="242"/>
        <end position="388"/>
    </location>
</feature>
<dbReference type="HAMAP" id="MF_01894">
    <property type="entry name" value="Smc_prok"/>
    <property type="match status" value="1"/>
</dbReference>
<dbReference type="InterPro" id="IPR036277">
    <property type="entry name" value="SMC_hinge_sf"/>
</dbReference>
<dbReference type="Gene3D" id="3.40.50.300">
    <property type="entry name" value="P-loop containing nucleotide triphosphate hydrolases"/>
    <property type="match status" value="2"/>
</dbReference>
<dbReference type="PIRSF" id="PIRSF005719">
    <property type="entry name" value="SMC"/>
    <property type="match status" value="1"/>
</dbReference>
<dbReference type="GO" id="GO:0030261">
    <property type="term" value="P:chromosome condensation"/>
    <property type="evidence" value="ECO:0007669"/>
    <property type="project" value="InterPro"/>
</dbReference>
<evidence type="ECO:0000256" key="3">
    <source>
        <dbReference type="ARBA" id="ARBA00022741"/>
    </source>
</evidence>
<dbReference type="AlphaFoldDB" id="A0A1H9LV39"/>
<feature type="coiled-coil region" evidence="7">
    <location>
        <begin position="757"/>
        <end position="875"/>
    </location>
</feature>
<feature type="domain" description="SMC hinge" evidence="8">
    <location>
        <begin position="529"/>
        <end position="646"/>
    </location>
</feature>
<dbReference type="eggNOG" id="COG1196">
    <property type="taxonomic scope" value="Bacteria"/>
</dbReference>
<dbReference type="NCBIfam" id="TIGR02168">
    <property type="entry name" value="SMC_prok_B"/>
    <property type="match status" value="1"/>
</dbReference>
<dbReference type="RefSeq" id="WP_330387475.1">
    <property type="nucleotide sequence ID" value="NZ_FOGJ01000002.1"/>
</dbReference>
<organism evidence="9 10">
    <name type="scientific">Butyrivibrio fibrisolvens</name>
    <dbReference type="NCBI Taxonomy" id="831"/>
    <lineage>
        <taxon>Bacteria</taxon>
        <taxon>Bacillati</taxon>
        <taxon>Bacillota</taxon>
        <taxon>Clostridia</taxon>
        <taxon>Lachnospirales</taxon>
        <taxon>Lachnospiraceae</taxon>
        <taxon>Butyrivibrio</taxon>
    </lineage>
</organism>
<dbReference type="GO" id="GO:0005737">
    <property type="term" value="C:cytoplasm"/>
    <property type="evidence" value="ECO:0007669"/>
    <property type="project" value="UniProtKB-SubCell"/>
</dbReference>
<keyword evidence="4 7" id="KW-0067">ATP-binding</keyword>
<evidence type="ECO:0000256" key="4">
    <source>
        <dbReference type="ARBA" id="ARBA00022840"/>
    </source>
</evidence>
<dbReference type="GO" id="GO:0003677">
    <property type="term" value="F:DNA binding"/>
    <property type="evidence" value="ECO:0007669"/>
    <property type="project" value="UniProtKB-UniRule"/>
</dbReference>
<comment type="domain">
    <text evidence="7">Contains large globular domains required for ATP hydrolysis at each terminus and a third globular domain forming a flexible hinge near the middle of the molecule. These domains are separated by coiled-coil structures.</text>
</comment>
<comment type="similarity">
    <text evidence="7">Belongs to the SMC family.</text>
</comment>
<dbReference type="EMBL" id="FOGJ01000002">
    <property type="protein sequence ID" value="SER15218.1"/>
    <property type="molecule type" value="Genomic_DNA"/>
</dbReference>
<dbReference type="InterPro" id="IPR024704">
    <property type="entry name" value="SMC"/>
</dbReference>
<dbReference type="SUPFAM" id="SSF75553">
    <property type="entry name" value="Smc hinge domain"/>
    <property type="match status" value="1"/>
</dbReference>
<comment type="subcellular location">
    <subcellularLocation>
        <location evidence="1 7">Cytoplasm</location>
    </subcellularLocation>
</comment>
<dbReference type="InterPro" id="IPR003395">
    <property type="entry name" value="RecF/RecN/SMC_N"/>
</dbReference>
<dbReference type="Gene3D" id="1.20.1060.20">
    <property type="match status" value="1"/>
</dbReference>